<feature type="transmembrane region" description="Helical" evidence="1">
    <location>
        <begin position="40"/>
        <end position="61"/>
    </location>
</feature>
<accession>A0ABV7X1A9</accession>
<protein>
    <recommendedName>
        <fullName evidence="4">Yip1 domain-containing protein</fullName>
    </recommendedName>
</protein>
<dbReference type="EMBL" id="JBHRYD010000007">
    <property type="protein sequence ID" value="MFC3705092.1"/>
    <property type="molecule type" value="Genomic_DNA"/>
</dbReference>
<feature type="transmembrane region" description="Helical" evidence="1">
    <location>
        <begin position="104"/>
        <end position="125"/>
    </location>
</feature>
<organism evidence="2 3">
    <name type="scientific">Devosia honganensis</name>
    <dbReference type="NCBI Taxonomy" id="1610527"/>
    <lineage>
        <taxon>Bacteria</taxon>
        <taxon>Pseudomonadati</taxon>
        <taxon>Pseudomonadota</taxon>
        <taxon>Alphaproteobacteria</taxon>
        <taxon>Hyphomicrobiales</taxon>
        <taxon>Devosiaceae</taxon>
        <taxon>Devosia</taxon>
    </lineage>
</organism>
<comment type="caution">
    <text evidence="2">The sequence shown here is derived from an EMBL/GenBank/DDBJ whole genome shotgun (WGS) entry which is preliminary data.</text>
</comment>
<evidence type="ECO:0008006" key="4">
    <source>
        <dbReference type="Google" id="ProtNLM"/>
    </source>
</evidence>
<dbReference type="RefSeq" id="WP_380096818.1">
    <property type="nucleotide sequence ID" value="NZ_JBHRYD010000007.1"/>
</dbReference>
<evidence type="ECO:0000256" key="1">
    <source>
        <dbReference type="SAM" id="Phobius"/>
    </source>
</evidence>
<feature type="transmembrane region" description="Helical" evidence="1">
    <location>
        <begin position="67"/>
        <end position="92"/>
    </location>
</feature>
<keyword evidence="1" id="KW-0812">Transmembrane</keyword>
<keyword evidence="1" id="KW-0472">Membrane</keyword>
<proteinExistence type="predicted"/>
<feature type="transmembrane region" description="Helical" evidence="1">
    <location>
        <begin position="131"/>
        <end position="147"/>
    </location>
</feature>
<gene>
    <name evidence="2" type="ORF">ACFOOL_10015</name>
</gene>
<name>A0ABV7X1A9_9HYPH</name>
<keyword evidence="1" id="KW-1133">Transmembrane helix</keyword>
<dbReference type="Proteomes" id="UP001595613">
    <property type="component" value="Unassembled WGS sequence"/>
</dbReference>
<feature type="transmembrane region" description="Helical" evidence="1">
    <location>
        <begin position="159"/>
        <end position="182"/>
    </location>
</feature>
<reference evidence="3" key="1">
    <citation type="journal article" date="2019" name="Int. J. Syst. Evol. Microbiol.">
        <title>The Global Catalogue of Microorganisms (GCM) 10K type strain sequencing project: providing services to taxonomists for standard genome sequencing and annotation.</title>
        <authorList>
            <consortium name="The Broad Institute Genomics Platform"/>
            <consortium name="The Broad Institute Genome Sequencing Center for Infectious Disease"/>
            <person name="Wu L."/>
            <person name="Ma J."/>
        </authorList>
    </citation>
    <scope>NUCLEOTIDE SEQUENCE [LARGE SCALE GENOMIC DNA]</scope>
    <source>
        <strain evidence="3">KCTC 42281</strain>
    </source>
</reference>
<keyword evidence="3" id="KW-1185">Reference proteome</keyword>
<sequence>MAQPNQTFPQEALSAAAGCWALVLGRPDAARHFDFSPRGVLGSFIALLLAVAVSVFGPQLLGVPAPAGAATSAAILAALLFALQLGAAYFTLRAMGRLDGFMPYVVADNWVNFFVSLLGTISVVLLGGSDIMLLVVGIVSIVVEVNIARRIVTLAPMQVAIFIVVQIAAQLAGLLLLGGLMLQAMPPGA</sequence>
<evidence type="ECO:0000313" key="3">
    <source>
        <dbReference type="Proteomes" id="UP001595613"/>
    </source>
</evidence>
<evidence type="ECO:0000313" key="2">
    <source>
        <dbReference type="EMBL" id="MFC3705092.1"/>
    </source>
</evidence>